<proteinExistence type="predicted"/>
<dbReference type="EMBL" id="JAPUUL010002658">
    <property type="protein sequence ID" value="KAJ8124948.1"/>
    <property type="molecule type" value="Genomic_DNA"/>
</dbReference>
<evidence type="ECO:0000313" key="2">
    <source>
        <dbReference type="Proteomes" id="UP001153332"/>
    </source>
</evidence>
<protein>
    <submittedName>
        <fullName evidence="1">Uncharacterized protein</fullName>
    </submittedName>
</protein>
<sequence>MRREGVETDEPATTSTQAQPSTTWDSGGEGHLKCLSSEPHLIRDVRDLQHHVFGCLLNDRRLEYFSDEYKNVWHHATNLKHDDVDGGKSKEEDKSALPELRFKTAMSLEGELKRIDILRNSEELKDLVDNVNRSRNEWRGCEDYRHNIDSTIQWRQNTNKKGQSTSTTQSGQVDLANSTFEKFREKLREVVKDYLPNRQTVEETAKDKQYNLERDIKAQYIKLERIPDEEGPDGSVGVMRGADEPVLDDIFKGTFPDQHLSVESLLKEKIRRSGFSTGIEKMNGLDDTEGVQSGFGKRVSNPGPSGAGNATQATKGCSGTVRWSHVPCNNMKWVEEAMKKYFESNERNSRQRFRGHELVLRLEYWKGQEHASGKDNIVTSRHLRPTVIRELNVVTDSKISYTEDHQTNIVVFMPFLHWETDRRRSMMSQAIDLQVSRQNTCIRQETLKSRQKRQTQRKKASSQHLAPSSLLNVKHTDPDYYGDPEDGVAVIGTVEDILWAKVRDSRTIAPPSRHVYGQAAALPEE</sequence>
<name>A0ACC2JCN3_9PEZI</name>
<gene>
    <name evidence="1" type="ORF">O1611_g8692</name>
</gene>
<keyword evidence="2" id="KW-1185">Reference proteome</keyword>
<comment type="caution">
    <text evidence="1">The sequence shown here is derived from an EMBL/GenBank/DDBJ whole genome shotgun (WGS) entry which is preliminary data.</text>
</comment>
<dbReference type="Proteomes" id="UP001153332">
    <property type="component" value="Unassembled WGS sequence"/>
</dbReference>
<reference evidence="1" key="1">
    <citation type="submission" date="2022-12" db="EMBL/GenBank/DDBJ databases">
        <title>Genome Sequence of Lasiodiplodia mahajangana.</title>
        <authorList>
            <person name="Buettner E."/>
        </authorList>
    </citation>
    <scope>NUCLEOTIDE SEQUENCE</scope>
    <source>
        <strain evidence="1">VT137</strain>
    </source>
</reference>
<accession>A0ACC2JCN3</accession>
<evidence type="ECO:0000313" key="1">
    <source>
        <dbReference type="EMBL" id="KAJ8124948.1"/>
    </source>
</evidence>
<organism evidence="1 2">
    <name type="scientific">Lasiodiplodia mahajangana</name>
    <dbReference type="NCBI Taxonomy" id="1108764"/>
    <lineage>
        <taxon>Eukaryota</taxon>
        <taxon>Fungi</taxon>
        <taxon>Dikarya</taxon>
        <taxon>Ascomycota</taxon>
        <taxon>Pezizomycotina</taxon>
        <taxon>Dothideomycetes</taxon>
        <taxon>Dothideomycetes incertae sedis</taxon>
        <taxon>Botryosphaeriales</taxon>
        <taxon>Botryosphaeriaceae</taxon>
        <taxon>Lasiodiplodia</taxon>
    </lineage>
</organism>